<dbReference type="SUPFAM" id="SSF53795">
    <property type="entry name" value="PEP carboxykinase-like"/>
    <property type="match status" value="1"/>
</dbReference>
<dbReference type="EMBL" id="BPQR01000011">
    <property type="protein sequence ID" value="GJE05451.1"/>
    <property type="molecule type" value="Genomic_DNA"/>
</dbReference>
<keyword evidence="3" id="KW-1185">Reference proteome</keyword>
<keyword evidence="2" id="KW-0808">Transferase</keyword>
<dbReference type="RefSeq" id="WP_238274137.1">
    <property type="nucleotide sequence ID" value="NZ_BPQR01000011.1"/>
</dbReference>
<dbReference type="Pfam" id="PF07475">
    <property type="entry name" value="Hpr_kinase_C"/>
    <property type="match status" value="1"/>
</dbReference>
<sequence>MTAAVPTIHATCVAVAGEGILIRGEPGAGKSVLALQLLERCRGDGVPAALVGDDRVALETVGAVVVARGHPAIEGLIEMRGVGLCRVETCAQAPLRLVVDLVTSAPRVPEDDGTVALHGVRLRRLVLERGLCRSGLAPLLVLRALAVSSQPHSRTGEMVLDLRP</sequence>
<comment type="caution">
    <text evidence="2">The sequence shown here is derived from an EMBL/GenBank/DDBJ whole genome shotgun (WGS) entry which is preliminary data.</text>
</comment>
<reference evidence="2" key="2">
    <citation type="submission" date="2021-08" db="EMBL/GenBank/DDBJ databases">
        <authorList>
            <person name="Tani A."/>
            <person name="Ola A."/>
            <person name="Ogura Y."/>
            <person name="Katsura K."/>
            <person name="Hayashi T."/>
        </authorList>
    </citation>
    <scope>NUCLEOTIDE SEQUENCE</scope>
    <source>
        <strain evidence="2">LMG 23639</strain>
    </source>
</reference>
<dbReference type="CDD" id="cd01918">
    <property type="entry name" value="HprK_C"/>
    <property type="match status" value="1"/>
</dbReference>
<dbReference type="GO" id="GO:0016301">
    <property type="term" value="F:kinase activity"/>
    <property type="evidence" value="ECO:0007669"/>
    <property type="project" value="UniProtKB-KW"/>
</dbReference>
<name>A0ABQ4SUT4_9HYPH</name>
<reference evidence="2" key="1">
    <citation type="journal article" date="2021" name="Front. Microbiol.">
        <title>Comprehensive Comparative Genomics and Phenotyping of Methylobacterium Species.</title>
        <authorList>
            <person name="Alessa O."/>
            <person name="Ogura Y."/>
            <person name="Fujitani Y."/>
            <person name="Takami H."/>
            <person name="Hayashi T."/>
            <person name="Sahin N."/>
            <person name="Tani A."/>
        </authorList>
    </citation>
    <scope>NUCLEOTIDE SEQUENCE</scope>
    <source>
        <strain evidence="2">LMG 23639</strain>
    </source>
</reference>
<dbReference type="Proteomes" id="UP001055102">
    <property type="component" value="Unassembled WGS sequence"/>
</dbReference>
<proteinExistence type="predicted"/>
<evidence type="ECO:0000313" key="2">
    <source>
        <dbReference type="EMBL" id="GJE05451.1"/>
    </source>
</evidence>
<evidence type="ECO:0000313" key="3">
    <source>
        <dbReference type="Proteomes" id="UP001055102"/>
    </source>
</evidence>
<organism evidence="2 3">
    <name type="scientific">Methylobacterium jeotgali</name>
    <dbReference type="NCBI Taxonomy" id="381630"/>
    <lineage>
        <taxon>Bacteria</taxon>
        <taxon>Pseudomonadati</taxon>
        <taxon>Pseudomonadota</taxon>
        <taxon>Alphaproteobacteria</taxon>
        <taxon>Hyphomicrobiales</taxon>
        <taxon>Methylobacteriaceae</taxon>
        <taxon>Methylobacterium</taxon>
    </lineage>
</organism>
<dbReference type="Gene3D" id="3.40.50.300">
    <property type="entry name" value="P-loop containing nucleotide triphosphate hydrolases"/>
    <property type="match status" value="1"/>
</dbReference>
<dbReference type="InterPro" id="IPR027417">
    <property type="entry name" value="P-loop_NTPase"/>
</dbReference>
<evidence type="ECO:0000259" key="1">
    <source>
        <dbReference type="Pfam" id="PF07475"/>
    </source>
</evidence>
<feature type="domain" description="HPr kinase/phosphorylase C-terminal" evidence="1">
    <location>
        <begin position="5"/>
        <end position="89"/>
    </location>
</feature>
<gene>
    <name evidence="2" type="primary">hprK</name>
    <name evidence="2" type="ORF">AOPFMNJM_0751</name>
</gene>
<accession>A0ABQ4SUT4</accession>
<dbReference type="InterPro" id="IPR011104">
    <property type="entry name" value="Hpr_kin/Pase_C"/>
</dbReference>
<protein>
    <submittedName>
        <fullName evidence="2">HPr kinase/phosphorylase</fullName>
    </submittedName>
</protein>
<keyword evidence="2" id="KW-0418">Kinase</keyword>